<evidence type="ECO:0000313" key="5">
    <source>
        <dbReference type="Proteomes" id="UP000321291"/>
    </source>
</evidence>
<dbReference type="InterPro" id="IPR029044">
    <property type="entry name" value="Nucleotide-diphossugar_trans"/>
</dbReference>
<dbReference type="PANTHER" id="PTHR43584:SF8">
    <property type="entry name" value="N-ACETYLMURAMATE ALPHA-1-PHOSPHATE URIDYLYLTRANSFERASE"/>
    <property type="match status" value="1"/>
</dbReference>
<dbReference type="RefSeq" id="WP_146782166.1">
    <property type="nucleotide sequence ID" value="NZ_CP042434.1"/>
</dbReference>
<dbReference type="Gene3D" id="3.90.550.10">
    <property type="entry name" value="Spore Coat Polysaccharide Biosynthesis Protein SpsA, Chain A"/>
    <property type="match status" value="1"/>
</dbReference>
<dbReference type="PANTHER" id="PTHR43584">
    <property type="entry name" value="NUCLEOTIDYL TRANSFERASE"/>
    <property type="match status" value="1"/>
</dbReference>
<accession>A0A5B8VMP8</accession>
<keyword evidence="1 4" id="KW-0808">Transferase</keyword>
<gene>
    <name evidence="4" type="ORF">FSB73_11605</name>
</gene>
<dbReference type="AlphaFoldDB" id="A0A5B8VMP8"/>
<organism evidence="4 5">
    <name type="scientific">Arachidicoccus ginsenosidivorans</name>
    <dbReference type="NCBI Taxonomy" id="496057"/>
    <lineage>
        <taxon>Bacteria</taxon>
        <taxon>Pseudomonadati</taxon>
        <taxon>Bacteroidota</taxon>
        <taxon>Chitinophagia</taxon>
        <taxon>Chitinophagales</taxon>
        <taxon>Chitinophagaceae</taxon>
        <taxon>Arachidicoccus</taxon>
    </lineage>
</organism>
<dbReference type="Pfam" id="PF00483">
    <property type="entry name" value="NTP_transferase"/>
    <property type="match status" value="1"/>
</dbReference>
<dbReference type="GO" id="GO:0016779">
    <property type="term" value="F:nucleotidyltransferase activity"/>
    <property type="evidence" value="ECO:0007669"/>
    <property type="project" value="UniProtKB-KW"/>
</dbReference>
<dbReference type="KEGG" id="agi:FSB73_11605"/>
<dbReference type="OrthoDB" id="9813880at2"/>
<sequence length="248" mass="27119">MKALILAAGLGTRLKPWTLSHPKALALVGGKPLLRLTIEYLQAAGIYDVIVNVHHFSDQVIWALEKNKGWGSRFEISDESDLLMDTGGAIMKAAGYGYFKNSQDFLIVNADVLTDLSLQELISIHKSSGQLATLAVSERSSSRRLLFDQPTGLLAGWENMTTGERKITRQVNSMQPMAFSGIHCLQTSIIEHLAKVTEFDTRAPFSVIDGYLLLSKTCPIGYFDHTGARFMDTGTPERLAAAAAVFAS</sequence>
<evidence type="ECO:0000259" key="3">
    <source>
        <dbReference type="Pfam" id="PF00483"/>
    </source>
</evidence>
<protein>
    <submittedName>
        <fullName evidence="4">Nucleotidyltransferase family protein</fullName>
    </submittedName>
</protein>
<dbReference type="EMBL" id="CP042434">
    <property type="protein sequence ID" value="QEC72222.1"/>
    <property type="molecule type" value="Genomic_DNA"/>
</dbReference>
<keyword evidence="5" id="KW-1185">Reference proteome</keyword>
<evidence type="ECO:0000313" key="4">
    <source>
        <dbReference type="EMBL" id="QEC72222.1"/>
    </source>
</evidence>
<feature type="domain" description="Nucleotidyl transferase" evidence="3">
    <location>
        <begin position="2"/>
        <end position="140"/>
    </location>
</feature>
<proteinExistence type="predicted"/>
<reference evidence="4 5" key="1">
    <citation type="journal article" date="2017" name="Int. J. Syst. Evol. Microbiol.">
        <title>Arachidicoccus ginsenosidivorans sp. nov., with ginsenoside-converting activity isolated from ginseng cultivating soil.</title>
        <authorList>
            <person name="Siddiqi M.Z."/>
            <person name="Aslam Z."/>
            <person name="Im W.T."/>
        </authorList>
    </citation>
    <scope>NUCLEOTIDE SEQUENCE [LARGE SCALE GENOMIC DNA]</scope>
    <source>
        <strain evidence="4 5">Gsoil 809</strain>
    </source>
</reference>
<dbReference type="InterPro" id="IPR005835">
    <property type="entry name" value="NTP_transferase_dom"/>
</dbReference>
<dbReference type="SUPFAM" id="SSF53448">
    <property type="entry name" value="Nucleotide-diphospho-sugar transferases"/>
    <property type="match status" value="1"/>
</dbReference>
<dbReference type="Proteomes" id="UP000321291">
    <property type="component" value="Chromosome"/>
</dbReference>
<name>A0A5B8VMP8_9BACT</name>
<dbReference type="InterPro" id="IPR050065">
    <property type="entry name" value="GlmU-like"/>
</dbReference>
<keyword evidence="2" id="KW-0548">Nucleotidyltransferase</keyword>
<evidence type="ECO:0000256" key="1">
    <source>
        <dbReference type="ARBA" id="ARBA00022679"/>
    </source>
</evidence>
<evidence type="ECO:0000256" key="2">
    <source>
        <dbReference type="ARBA" id="ARBA00022695"/>
    </source>
</evidence>